<proteinExistence type="predicted"/>
<dbReference type="Proteomes" id="UP000031307">
    <property type="component" value="Unassembled WGS sequence"/>
</dbReference>
<evidence type="ECO:0000313" key="1">
    <source>
        <dbReference type="EMBL" id="KIA78266.1"/>
    </source>
</evidence>
<name>A0A0C1C417_9BACT</name>
<gene>
    <name evidence="1" type="ORF">DB43_EI00110</name>
</gene>
<sequence>MSGSNLNLSNIVEAYKAYENRDADRETAREFKPPTYLFNGKTIKCIGVDEKAEKGFSKISSAKILNAINSGIERKDAAVTENIDRLKDIMKPIRDTKYSILGKWISKIKNLFINKSFITSSQYAEIVDLQLDKF</sequence>
<dbReference type="RefSeq" id="WP_013924712.1">
    <property type="nucleotide sequence ID" value="NZ_JSAM01000028.1"/>
</dbReference>
<dbReference type="PATRIC" id="fig|83552.4.peg.494"/>
<dbReference type="AlphaFoldDB" id="A0A0C1C417"/>
<evidence type="ECO:0000313" key="2">
    <source>
        <dbReference type="Proteomes" id="UP000031307"/>
    </source>
</evidence>
<reference evidence="1 2" key="1">
    <citation type="journal article" date="2014" name="Mol. Biol. Evol.">
        <title>Massive expansion of Ubiquitination-related gene families within the Chlamydiae.</title>
        <authorList>
            <person name="Domman D."/>
            <person name="Collingro A."/>
            <person name="Lagkouvardos I."/>
            <person name="Gehre L."/>
            <person name="Weinmaier T."/>
            <person name="Rattei T."/>
            <person name="Subtil A."/>
            <person name="Horn M."/>
        </authorList>
    </citation>
    <scope>NUCLEOTIDE SEQUENCE [LARGE SCALE GENOMIC DNA]</scope>
    <source>
        <strain evidence="1 2">OEW1</strain>
    </source>
</reference>
<accession>A0A0C1C417</accession>
<organism evidence="1 2">
    <name type="scientific">Parachlamydia acanthamoebae</name>
    <dbReference type="NCBI Taxonomy" id="83552"/>
    <lineage>
        <taxon>Bacteria</taxon>
        <taxon>Pseudomonadati</taxon>
        <taxon>Chlamydiota</taxon>
        <taxon>Chlamydiia</taxon>
        <taxon>Parachlamydiales</taxon>
        <taxon>Parachlamydiaceae</taxon>
        <taxon>Parachlamydia</taxon>
    </lineage>
</organism>
<dbReference type="EMBL" id="JSAM01000028">
    <property type="protein sequence ID" value="KIA78266.1"/>
    <property type="molecule type" value="Genomic_DNA"/>
</dbReference>
<protein>
    <submittedName>
        <fullName evidence="1">Uncharacterized protein</fullName>
    </submittedName>
</protein>
<comment type="caution">
    <text evidence="1">The sequence shown here is derived from an EMBL/GenBank/DDBJ whole genome shotgun (WGS) entry which is preliminary data.</text>
</comment>